<dbReference type="Gene3D" id="3.30.1370.50">
    <property type="entry name" value="R3H-like domain"/>
    <property type="match status" value="1"/>
</dbReference>
<accession>A0A6A6Q8S6</accession>
<dbReference type="GO" id="GO:0003676">
    <property type="term" value="F:nucleic acid binding"/>
    <property type="evidence" value="ECO:0007669"/>
    <property type="project" value="UniProtKB-UniRule"/>
</dbReference>
<proteinExistence type="predicted"/>
<evidence type="ECO:0000313" key="2">
    <source>
        <dbReference type="EMBL" id="KAF2488692.1"/>
    </source>
</evidence>
<dbReference type="AlphaFoldDB" id="A0A6A6Q8S6"/>
<evidence type="ECO:0000313" key="3">
    <source>
        <dbReference type="Proteomes" id="UP000799750"/>
    </source>
</evidence>
<sequence length="374" mass="42853">MSSSFMTLPRELRQRILLLSLPPVIQPAIVPYFSIPAQNLLHISRIIRQDMYWVINTYSPCFYLNSPSHLDVFLSSLNKDFRILSFDYAPKFAHASLNIFHDAEVETMQWTCYCRGRGMHTHDELVDAWAAAVSSLPSQMRTILLDITPAPGPMRSNKPEWVPGFIQDRRISQKFVGEHGGVLLRLIQCIHERFGDGVAIQLNGQLSEKSRSALDAFIDLSTAAGMDVSFVGDMLAVQPRVPRPRIWKAVKKLAPVRCRWIAEENRLVYLPAKEGQERLVAGMRDVNWSVDTQKLWTRLANQDEAWVVALLPKFGQFKMDGHLYEMDFLPMDNRQRALVHNMAKDLGYESQAVGEEPERFVRIEKYADNPLIRD</sequence>
<dbReference type="Pfam" id="PF01424">
    <property type="entry name" value="R3H"/>
    <property type="match status" value="1"/>
</dbReference>
<dbReference type="EMBL" id="MU004202">
    <property type="protein sequence ID" value="KAF2488692.1"/>
    <property type="molecule type" value="Genomic_DNA"/>
</dbReference>
<dbReference type="InterPro" id="IPR036867">
    <property type="entry name" value="R3H_dom_sf"/>
</dbReference>
<protein>
    <recommendedName>
        <fullName evidence="1">R3H domain-containing protein</fullName>
    </recommendedName>
</protein>
<dbReference type="InterPro" id="IPR001374">
    <property type="entry name" value="R3H_dom"/>
</dbReference>
<evidence type="ECO:0000259" key="1">
    <source>
        <dbReference type="PROSITE" id="PS51061"/>
    </source>
</evidence>
<feature type="domain" description="R3H" evidence="1">
    <location>
        <begin position="301"/>
        <end position="367"/>
    </location>
</feature>
<reference evidence="2" key="1">
    <citation type="journal article" date="2020" name="Stud. Mycol.">
        <title>101 Dothideomycetes genomes: a test case for predicting lifestyles and emergence of pathogens.</title>
        <authorList>
            <person name="Haridas S."/>
            <person name="Albert R."/>
            <person name="Binder M."/>
            <person name="Bloem J."/>
            <person name="Labutti K."/>
            <person name="Salamov A."/>
            <person name="Andreopoulos B."/>
            <person name="Baker S."/>
            <person name="Barry K."/>
            <person name="Bills G."/>
            <person name="Bluhm B."/>
            <person name="Cannon C."/>
            <person name="Castanera R."/>
            <person name="Culley D."/>
            <person name="Daum C."/>
            <person name="Ezra D."/>
            <person name="Gonzalez J."/>
            <person name="Henrissat B."/>
            <person name="Kuo A."/>
            <person name="Liang C."/>
            <person name="Lipzen A."/>
            <person name="Lutzoni F."/>
            <person name="Magnuson J."/>
            <person name="Mondo S."/>
            <person name="Nolan M."/>
            <person name="Ohm R."/>
            <person name="Pangilinan J."/>
            <person name="Park H.-J."/>
            <person name="Ramirez L."/>
            <person name="Alfaro M."/>
            <person name="Sun H."/>
            <person name="Tritt A."/>
            <person name="Yoshinaga Y."/>
            <person name="Zwiers L.-H."/>
            <person name="Turgeon B."/>
            <person name="Goodwin S."/>
            <person name="Spatafora J."/>
            <person name="Crous P."/>
            <person name="Grigoriev I."/>
        </authorList>
    </citation>
    <scope>NUCLEOTIDE SEQUENCE</scope>
    <source>
        <strain evidence="2">CBS 269.34</strain>
    </source>
</reference>
<dbReference type="PROSITE" id="PS51061">
    <property type="entry name" value="R3H"/>
    <property type="match status" value="1"/>
</dbReference>
<dbReference type="CDD" id="cd02325">
    <property type="entry name" value="R3H"/>
    <property type="match status" value="1"/>
</dbReference>
<keyword evidence="3" id="KW-1185">Reference proteome</keyword>
<name>A0A6A6Q8S6_9PEZI</name>
<organism evidence="2 3">
    <name type="scientific">Lophium mytilinum</name>
    <dbReference type="NCBI Taxonomy" id="390894"/>
    <lineage>
        <taxon>Eukaryota</taxon>
        <taxon>Fungi</taxon>
        <taxon>Dikarya</taxon>
        <taxon>Ascomycota</taxon>
        <taxon>Pezizomycotina</taxon>
        <taxon>Dothideomycetes</taxon>
        <taxon>Pleosporomycetidae</taxon>
        <taxon>Mytilinidiales</taxon>
        <taxon>Mytilinidiaceae</taxon>
        <taxon>Lophium</taxon>
    </lineage>
</organism>
<dbReference type="Proteomes" id="UP000799750">
    <property type="component" value="Unassembled WGS sequence"/>
</dbReference>
<gene>
    <name evidence="2" type="ORF">BU16DRAFT_225228</name>
</gene>
<dbReference type="OrthoDB" id="3787379at2759"/>
<dbReference type="SUPFAM" id="SSF82708">
    <property type="entry name" value="R3H domain"/>
    <property type="match status" value="1"/>
</dbReference>